<evidence type="ECO:0000313" key="4">
    <source>
        <dbReference type="EMBL" id="GMT11471.1"/>
    </source>
</evidence>
<dbReference type="Gene3D" id="3.20.20.80">
    <property type="entry name" value="Glycosidases"/>
    <property type="match status" value="1"/>
</dbReference>
<gene>
    <name evidence="4" type="ORF">PFISCL1PPCAC_2768</name>
</gene>
<evidence type="ECO:0000256" key="1">
    <source>
        <dbReference type="ARBA" id="ARBA00023001"/>
    </source>
</evidence>
<reference evidence="4" key="1">
    <citation type="submission" date="2023-10" db="EMBL/GenBank/DDBJ databases">
        <title>Genome assembly of Pristionchus species.</title>
        <authorList>
            <person name="Yoshida K."/>
            <person name="Sommer R.J."/>
        </authorList>
    </citation>
    <scope>NUCLEOTIDE SEQUENCE</scope>
    <source>
        <strain evidence="4">RS5133</strain>
    </source>
</reference>
<evidence type="ECO:0000256" key="3">
    <source>
        <dbReference type="ARBA" id="ARBA00023326"/>
    </source>
</evidence>
<proteinExistence type="predicted"/>
<keyword evidence="5" id="KW-1185">Reference proteome</keyword>
<dbReference type="Proteomes" id="UP001432322">
    <property type="component" value="Unassembled WGS sequence"/>
</dbReference>
<name>A0AAV5UWN2_9BILA</name>
<sequence length="110" mass="12521">GQRICVNKLQWSTEEGQILVNGQPLVLKGINYGGFETESYAPAGLSVNNLDFYLDFVMHNNFNAIRVPFSLYMVKINPRQLNLNCSTREMRILCGKSALELLDFFIERCA</sequence>
<dbReference type="InterPro" id="IPR017853">
    <property type="entry name" value="GH"/>
</dbReference>
<comment type="caution">
    <text evidence="4">The sequence shown here is derived from an EMBL/GenBank/DDBJ whole genome shotgun (WGS) entry which is preliminary data.</text>
</comment>
<dbReference type="AlphaFoldDB" id="A0AAV5UWN2"/>
<feature type="non-terminal residue" evidence="4">
    <location>
        <position position="110"/>
    </location>
</feature>
<dbReference type="PANTHER" id="PTHR35923:SF2">
    <property type="entry name" value="ENDOGLUCANASE"/>
    <property type="match status" value="1"/>
</dbReference>
<evidence type="ECO:0000256" key="2">
    <source>
        <dbReference type="ARBA" id="ARBA00023277"/>
    </source>
</evidence>
<evidence type="ECO:0000313" key="5">
    <source>
        <dbReference type="Proteomes" id="UP001432322"/>
    </source>
</evidence>
<organism evidence="4 5">
    <name type="scientific">Pristionchus fissidentatus</name>
    <dbReference type="NCBI Taxonomy" id="1538716"/>
    <lineage>
        <taxon>Eukaryota</taxon>
        <taxon>Metazoa</taxon>
        <taxon>Ecdysozoa</taxon>
        <taxon>Nematoda</taxon>
        <taxon>Chromadorea</taxon>
        <taxon>Rhabditida</taxon>
        <taxon>Rhabditina</taxon>
        <taxon>Diplogasteromorpha</taxon>
        <taxon>Diplogasteroidea</taxon>
        <taxon>Neodiplogasteridae</taxon>
        <taxon>Pristionchus</taxon>
    </lineage>
</organism>
<keyword evidence="2" id="KW-0119">Carbohydrate metabolism</keyword>
<dbReference type="EMBL" id="BTSY01000001">
    <property type="protein sequence ID" value="GMT11471.1"/>
    <property type="molecule type" value="Genomic_DNA"/>
</dbReference>
<feature type="non-terminal residue" evidence="4">
    <location>
        <position position="1"/>
    </location>
</feature>
<keyword evidence="3" id="KW-0624">Polysaccharide degradation</keyword>
<dbReference type="GO" id="GO:0030245">
    <property type="term" value="P:cellulose catabolic process"/>
    <property type="evidence" value="ECO:0007669"/>
    <property type="project" value="UniProtKB-KW"/>
</dbReference>
<dbReference type="PANTHER" id="PTHR35923">
    <property type="entry name" value="MAJOR EXTRACELLULAR ENDOGLUCANASE"/>
    <property type="match status" value="1"/>
</dbReference>
<protein>
    <submittedName>
        <fullName evidence="4">Uncharacterized protein</fullName>
    </submittedName>
</protein>
<accession>A0AAV5UWN2</accession>
<dbReference type="SUPFAM" id="SSF51445">
    <property type="entry name" value="(Trans)glycosidases"/>
    <property type="match status" value="1"/>
</dbReference>
<keyword evidence="1" id="KW-0136">Cellulose degradation</keyword>